<feature type="region of interest" description="Disordered" evidence="1">
    <location>
        <begin position="1"/>
        <end position="41"/>
    </location>
</feature>
<reference evidence="2" key="1">
    <citation type="submission" date="2016-05" db="EMBL/GenBank/DDBJ databases">
        <authorList>
            <person name="Lavstsen T."/>
            <person name="Jespersen J.S."/>
        </authorList>
    </citation>
    <scope>NUCLEOTIDE SEQUENCE</scope>
    <source>
        <tissue evidence="2">Brain</tissue>
    </source>
</reference>
<gene>
    <name evidence="2" type="primary">Nfu_g_1_019891</name>
</gene>
<organism evidence="2">
    <name type="scientific">Nothobranchius pienaari</name>
    <dbReference type="NCBI Taxonomy" id="704102"/>
    <lineage>
        <taxon>Eukaryota</taxon>
        <taxon>Metazoa</taxon>
        <taxon>Chordata</taxon>
        <taxon>Craniata</taxon>
        <taxon>Vertebrata</taxon>
        <taxon>Euteleostomi</taxon>
        <taxon>Actinopterygii</taxon>
        <taxon>Neopterygii</taxon>
        <taxon>Teleostei</taxon>
        <taxon>Neoteleostei</taxon>
        <taxon>Acanthomorphata</taxon>
        <taxon>Ovalentaria</taxon>
        <taxon>Atherinomorphae</taxon>
        <taxon>Cyprinodontiformes</taxon>
        <taxon>Nothobranchiidae</taxon>
        <taxon>Nothobranchius</taxon>
    </lineage>
</organism>
<feature type="non-terminal residue" evidence="2">
    <location>
        <position position="111"/>
    </location>
</feature>
<evidence type="ECO:0000313" key="2">
    <source>
        <dbReference type="EMBL" id="SBR43840.1"/>
    </source>
</evidence>
<dbReference type="AlphaFoldDB" id="A0A1A8LG58"/>
<evidence type="ECO:0000256" key="1">
    <source>
        <dbReference type="SAM" id="MobiDB-lite"/>
    </source>
</evidence>
<sequence length="111" mass="12934">ETTRVTRDNTSHARQHESRETTRVTRDNTSHARQHESRETTRVTACSSVPSLWDVNSLLNVTVFCFSLVYRLRWPRGLKTHRPTRDCFHGNTLGSVLQNHPVFRLSTEIFE</sequence>
<accession>A0A1A8LG58</accession>
<protein>
    <submittedName>
        <fullName evidence="2">Uncharacterized protein</fullName>
    </submittedName>
</protein>
<feature type="non-terminal residue" evidence="2">
    <location>
        <position position="1"/>
    </location>
</feature>
<dbReference type="EMBL" id="HAEF01006458">
    <property type="protein sequence ID" value="SBR43840.1"/>
    <property type="molecule type" value="Transcribed_RNA"/>
</dbReference>
<proteinExistence type="predicted"/>
<reference evidence="2" key="2">
    <citation type="submission" date="2016-06" db="EMBL/GenBank/DDBJ databases">
        <title>The genome of a short-lived fish provides insights into sex chromosome evolution and the genetic control of aging.</title>
        <authorList>
            <person name="Reichwald K."/>
            <person name="Felder M."/>
            <person name="Petzold A."/>
            <person name="Koch P."/>
            <person name="Groth M."/>
            <person name="Platzer M."/>
        </authorList>
    </citation>
    <scope>NUCLEOTIDE SEQUENCE</scope>
    <source>
        <tissue evidence="2">Brain</tissue>
    </source>
</reference>
<name>A0A1A8LG58_9TELE</name>